<dbReference type="EMBL" id="NJIH01000008">
    <property type="protein sequence ID" value="OWT58197.1"/>
    <property type="molecule type" value="Genomic_DNA"/>
</dbReference>
<accession>A0A225MA54</accession>
<sequence>MFEKFFSASYAEARQSFLAAAHTRGYTVRSEVNPVGPGVDGEALAIDTAYAGPDDARALLMLSSGTHGAEGYCGSGCQIALMHDEPLLHKAAAAGIGILLVHALNPYGFSYGHRTNEDNIDLNRNFCDYTKPLPVNAHYADLHPLLLPEAWPPGPDNEAAIQDFIRTRGERAYGEAVMKGQHTHADGLFYGGVAPSWSNLVLRRICREYGSGRERVAWIDYHTGLGPYGHAEKIFVQPPGADYERALQWWGRDLVPIFGAESSTVDIAGTLVQAMLEECGDVPQRTFLALEYGTRPLPEVFMALRSDRWLESHPQADPELRRQLKAVHRDTFYPNHDDWRGAVIGQSRATLLQTLNGLAG</sequence>
<evidence type="ECO:0000313" key="2">
    <source>
        <dbReference type="Proteomes" id="UP000214603"/>
    </source>
</evidence>
<gene>
    <name evidence="1" type="ORF">CEY11_14430</name>
</gene>
<dbReference type="CDD" id="cd06233">
    <property type="entry name" value="M14-like"/>
    <property type="match status" value="1"/>
</dbReference>
<dbReference type="Proteomes" id="UP000214603">
    <property type="component" value="Unassembled WGS sequence"/>
</dbReference>
<evidence type="ECO:0008006" key="3">
    <source>
        <dbReference type="Google" id="ProtNLM"/>
    </source>
</evidence>
<dbReference type="OrthoDB" id="4014363at2"/>
<evidence type="ECO:0000313" key="1">
    <source>
        <dbReference type="EMBL" id="OWT58197.1"/>
    </source>
</evidence>
<dbReference type="AlphaFoldDB" id="A0A225MA54"/>
<comment type="caution">
    <text evidence="1">The sequence shown here is derived from an EMBL/GenBank/DDBJ whole genome shotgun (WGS) entry which is preliminary data.</text>
</comment>
<dbReference type="Pfam" id="PF10994">
    <property type="entry name" value="DUF2817"/>
    <property type="match status" value="1"/>
</dbReference>
<proteinExistence type="predicted"/>
<reference evidence="2" key="1">
    <citation type="submission" date="2017-06" db="EMBL/GenBank/DDBJ databases">
        <title>Herbaspirillum phytohormonus sp. nov., isolated from the root nodule of Robinia pseudoacacia in lead-zinc mine.</title>
        <authorList>
            <person name="Fan M."/>
            <person name="Lin Y."/>
        </authorList>
    </citation>
    <scope>NUCLEOTIDE SEQUENCE [LARGE SCALE GENOMIC DNA]</scope>
    <source>
        <strain evidence="2">SC-089</strain>
    </source>
</reference>
<dbReference type="RefSeq" id="WP_088604109.1">
    <property type="nucleotide sequence ID" value="NZ_NJIH01000008.1"/>
</dbReference>
<keyword evidence="2" id="KW-1185">Reference proteome</keyword>
<protein>
    <recommendedName>
        <fullName evidence="3">Deacylase</fullName>
    </recommendedName>
</protein>
<dbReference type="InterPro" id="IPR021259">
    <property type="entry name" value="DUF2817"/>
</dbReference>
<name>A0A225MA54_9BURK</name>
<dbReference type="Gene3D" id="3.40.630.10">
    <property type="entry name" value="Zn peptidases"/>
    <property type="match status" value="1"/>
</dbReference>
<organism evidence="1 2">
    <name type="scientific">Candidimonas nitroreducens</name>
    <dbReference type="NCBI Taxonomy" id="683354"/>
    <lineage>
        <taxon>Bacteria</taxon>
        <taxon>Pseudomonadati</taxon>
        <taxon>Pseudomonadota</taxon>
        <taxon>Betaproteobacteria</taxon>
        <taxon>Burkholderiales</taxon>
        <taxon>Alcaligenaceae</taxon>
        <taxon>Candidimonas</taxon>
    </lineage>
</organism>
<dbReference type="SUPFAM" id="SSF53187">
    <property type="entry name" value="Zn-dependent exopeptidases"/>
    <property type="match status" value="1"/>
</dbReference>